<gene>
    <name evidence="2" type="ORF">BGZ97_011056</name>
</gene>
<dbReference type="AlphaFoldDB" id="A0A9P6UNG5"/>
<dbReference type="Proteomes" id="UP000823405">
    <property type="component" value="Unassembled WGS sequence"/>
</dbReference>
<sequence>MEGVIANQQPAIGTVVQDPFMPISGQESMTSAPKLLPRPVFYDLGVNNKVAYQPNFRNIMPVENMPNITQGYLVRQEQPDYIHPMAKDGLHPWKAKRDGGSSSSSSSTGATTSGST</sequence>
<dbReference type="OrthoDB" id="2437838at2759"/>
<evidence type="ECO:0000313" key="3">
    <source>
        <dbReference type="Proteomes" id="UP000823405"/>
    </source>
</evidence>
<feature type="region of interest" description="Disordered" evidence="1">
    <location>
        <begin position="84"/>
        <end position="116"/>
    </location>
</feature>
<organism evidence="2 3">
    <name type="scientific">Linnemannia gamsii</name>
    <dbReference type="NCBI Taxonomy" id="64522"/>
    <lineage>
        <taxon>Eukaryota</taxon>
        <taxon>Fungi</taxon>
        <taxon>Fungi incertae sedis</taxon>
        <taxon>Mucoromycota</taxon>
        <taxon>Mortierellomycotina</taxon>
        <taxon>Mortierellomycetes</taxon>
        <taxon>Mortierellales</taxon>
        <taxon>Mortierellaceae</taxon>
        <taxon>Linnemannia</taxon>
    </lineage>
</organism>
<name>A0A9P6UNG5_9FUNG</name>
<keyword evidence="3" id="KW-1185">Reference proteome</keyword>
<comment type="caution">
    <text evidence="2">The sequence shown here is derived from an EMBL/GenBank/DDBJ whole genome shotgun (WGS) entry which is preliminary data.</text>
</comment>
<feature type="compositionally biased region" description="Basic and acidic residues" evidence="1">
    <location>
        <begin position="84"/>
        <end position="99"/>
    </location>
</feature>
<protein>
    <submittedName>
        <fullName evidence="2">Uncharacterized protein</fullName>
    </submittedName>
</protein>
<accession>A0A9P6UNG5</accession>
<feature type="compositionally biased region" description="Low complexity" evidence="1">
    <location>
        <begin position="100"/>
        <end position="116"/>
    </location>
</feature>
<proteinExistence type="predicted"/>
<evidence type="ECO:0000256" key="1">
    <source>
        <dbReference type="SAM" id="MobiDB-lite"/>
    </source>
</evidence>
<evidence type="ECO:0000313" key="2">
    <source>
        <dbReference type="EMBL" id="KAG0312599.1"/>
    </source>
</evidence>
<reference evidence="2" key="1">
    <citation type="journal article" date="2020" name="Fungal Divers.">
        <title>Resolving the Mortierellaceae phylogeny through synthesis of multi-gene phylogenetics and phylogenomics.</title>
        <authorList>
            <person name="Vandepol N."/>
            <person name="Liber J."/>
            <person name="Desiro A."/>
            <person name="Na H."/>
            <person name="Kennedy M."/>
            <person name="Barry K."/>
            <person name="Grigoriev I.V."/>
            <person name="Miller A.N."/>
            <person name="O'Donnell K."/>
            <person name="Stajich J.E."/>
            <person name="Bonito G."/>
        </authorList>
    </citation>
    <scope>NUCLEOTIDE SEQUENCE</scope>
    <source>
        <strain evidence="2">NVP60</strain>
    </source>
</reference>
<dbReference type="EMBL" id="JAAAIN010000600">
    <property type="protein sequence ID" value="KAG0312599.1"/>
    <property type="molecule type" value="Genomic_DNA"/>
</dbReference>